<dbReference type="EMBL" id="NKDB02000001">
    <property type="protein sequence ID" value="RKJ98598.1"/>
    <property type="molecule type" value="Genomic_DNA"/>
</dbReference>
<accession>A0A3R7FGV0</accession>
<comment type="caution">
    <text evidence="1">The sequence shown here is derived from an EMBL/GenBank/DDBJ whole genome shotgun (WGS) entry which is preliminary data.</text>
</comment>
<proteinExistence type="predicted"/>
<sequence length="240" mass="27224">MLKVFLHNAEPGGMTPFNRLGRLDIGYDTLDAYADYKLILTQAGVGEFPPARVSAYPRWTASIWDLVMRAVCLCLWREEALPPVGPARRGAYADHLTAVVEHWPDGFELGRSTVGMATIRMQRKKCHYVARFEDDILGEQVSTEFVHTPDALSFWDLLARAYAWTCHESFRLPPRPELFTRLTIEEDGETLVPLEMVKEPARTGLARWMLSGELQPLASKTVTGPCIREADYVRFLRKAI</sequence>
<dbReference type="Proteomes" id="UP000216225">
    <property type="component" value="Unassembled WGS sequence"/>
</dbReference>
<evidence type="ECO:0000313" key="2">
    <source>
        <dbReference type="Proteomes" id="UP000216225"/>
    </source>
</evidence>
<gene>
    <name evidence="1" type="ORF">CE154_002205</name>
</gene>
<evidence type="ECO:0000313" key="1">
    <source>
        <dbReference type="EMBL" id="RKJ98598.1"/>
    </source>
</evidence>
<dbReference type="AlphaFoldDB" id="A0A3R7FGV0"/>
<reference evidence="1 2" key="1">
    <citation type="submission" date="2018-09" db="EMBL/GenBank/DDBJ databases">
        <title>Genome comparison of Alicycliphilus sp. BQ1, a polyurethanolytic bacterium, with its closest phylogenetic relatives Alicycliphilus denitrificans BC and K601, unable to attack polyurethane.</title>
        <authorList>
            <person name="Loza-Tavera H."/>
            <person name="Lozano L."/>
            <person name="Cevallos M."/>
            <person name="Maya-Lucas O."/>
            <person name="Garcia-Mena J."/>
            <person name="Hernandez J."/>
        </authorList>
    </citation>
    <scope>NUCLEOTIDE SEQUENCE [LARGE SCALE GENOMIC DNA]</scope>
    <source>
        <strain evidence="1 2">BQ1</strain>
    </source>
</reference>
<dbReference type="RefSeq" id="WP_094434769.1">
    <property type="nucleotide sequence ID" value="NZ_NKDB02000001.1"/>
</dbReference>
<protein>
    <submittedName>
        <fullName evidence="1">Uncharacterized protein</fullName>
    </submittedName>
</protein>
<organism evidence="1 2">
    <name type="scientific">Alicycliphilus denitrificans</name>
    <dbReference type="NCBI Taxonomy" id="179636"/>
    <lineage>
        <taxon>Bacteria</taxon>
        <taxon>Pseudomonadati</taxon>
        <taxon>Pseudomonadota</taxon>
        <taxon>Betaproteobacteria</taxon>
        <taxon>Burkholderiales</taxon>
        <taxon>Comamonadaceae</taxon>
        <taxon>Alicycliphilus</taxon>
    </lineage>
</organism>
<name>A0A3R7FGV0_9BURK</name>